<sequence>MDTQPWATSQELIRDLKLKEHPEGGHFVLTNTQEEIIPSPFADGTPRPLASSIYYLLSENSPTGFIHMNKSITYHVLHHGRAEYTLITPGSPPTVERKVMGANIAAGETRMLLVGTGVWKMSRLLPEDHKKTTQWEKDHVYCLITEVVVPGFDWEDHQYMNIDQLETMFDKEGDGGRWIKELSEFIRKDS</sequence>
<organism evidence="2 3">
    <name type="scientific">Collybia nuda</name>
    <dbReference type="NCBI Taxonomy" id="64659"/>
    <lineage>
        <taxon>Eukaryota</taxon>
        <taxon>Fungi</taxon>
        <taxon>Dikarya</taxon>
        <taxon>Basidiomycota</taxon>
        <taxon>Agaricomycotina</taxon>
        <taxon>Agaricomycetes</taxon>
        <taxon>Agaricomycetidae</taxon>
        <taxon>Agaricales</taxon>
        <taxon>Tricholomatineae</taxon>
        <taxon>Clitocybaceae</taxon>
        <taxon>Collybia</taxon>
    </lineage>
</organism>
<reference evidence="2" key="1">
    <citation type="submission" date="2020-11" db="EMBL/GenBank/DDBJ databases">
        <authorList>
            <consortium name="DOE Joint Genome Institute"/>
            <person name="Ahrendt S."/>
            <person name="Riley R."/>
            <person name="Andreopoulos W."/>
            <person name="Labutti K."/>
            <person name="Pangilinan J."/>
            <person name="Ruiz-Duenas F.J."/>
            <person name="Barrasa J.M."/>
            <person name="Sanchez-Garcia M."/>
            <person name="Camarero S."/>
            <person name="Miyauchi S."/>
            <person name="Serrano A."/>
            <person name="Linde D."/>
            <person name="Babiker R."/>
            <person name="Drula E."/>
            <person name="Ayuso-Fernandez I."/>
            <person name="Pacheco R."/>
            <person name="Padilla G."/>
            <person name="Ferreira P."/>
            <person name="Barriuso J."/>
            <person name="Kellner H."/>
            <person name="Castanera R."/>
            <person name="Alfaro M."/>
            <person name="Ramirez L."/>
            <person name="Pisabarro A.G."/>
            <person name="Kuo A."/>
            <person name="Tritt A."/>
            <person name="Lipzen A."/>
            <person name="He G."/>
            <person name="Yan M."/>
            <person name="Ng V."/>
            <person name="Cullen D."/>
            <person name="Martin F."/>
            <person name="Rosso M.-N."/>
            <person name="Henrissat B."/>
            <person name="Hibbett D."/>
            <person name="Martinez A.T."/>
            <person name="Grigoriev I.V."/>
        </authorList>
    </citation>
    <scope>NUCLEOTIDE SEQUENCE</scope>
    <source>
        <strain evidence="2">CBS 247.69</strain>
    </source>
</reference>
<dbReference type="InterPro" id="IPR009327">
    <property type="entry name" value="Cupin_DUF985"/>
</dbReference>
<name>A0A9P5YAR2_9AGAR</name>
<dbReference type="PANTHER" id="PTHR33387">
    <property type="entry name" value="RMLC-LIKE JELLY ROLL FOLD PROTEIN"/>
    <property type="match status" value="1"/>
</dbReference>
<dbReference type="InterPro" id="IPR039935">
    <property type="entry name" value="YML079W-like"/>
</dbReference>
<evidence type="ECO:0000313" key="2">
    <source>
        <dbReference type="EMBL" id="KAF9465403.1"/>
    </source>
</evidence>
<feature type="domain" description="DUF985" evidence="1">
    <location>
        <begin position="10"/>
        <end position="159"/>
    </location>
</feature>
<dbReference type="PANTHER" id="PTHR33387:SF3">
    <property type="entry name" value="DUF985 DOMAIN-CONTAINING PROTEIN"/>
    <property type="match status" value="1"/>
</dbReference>
<dbReference type="OrthoDB" id="6614653at2759"/>
<dbReference type="Proteomes" id="UP000807353">
    <property type="component" value="Unassembled WGS sequence"/>
</dbReference>
<proteinExistence type="predicted"/>
<dbReference type="InterPro" id="IPR011051">
    <property type="entry name" value="RmlC_Cupin_sf"/>
</dbReference>
<dbReference type="Pfam" id="PF06172">
    <property type="entry name" value="Cupin_5"/>
    <property type="match status" value="1"/>
</dbReference>
<dbReference type="AlphaFoldDB" id="A0A9P5YAR2"/>
<keyword evidence="3" id="KW-1185">Reference proteome</keyword>
<comment type="caution">
    <text evidence="2">The sequence shown here is derived from an EMBL/GenBank/DDBJ whole genome shotgun (WGS) entry which is preliminary data.</text>
</comment>
<dbReference type="CDD" id="cd06121">
    <property type="entry name" value="cupin_YML079wp"/>
    <property type="match status" value="1"/>
</dbReference>
<protein>
    <submittedName>
        <fullName evidence="2">RmlC-like cupin domain-containing protein</fullName>
    </submittedName>
</protein>
<evidence type="ECO:0000313" key="3">
    <source>
        <dbReference type="Proteomes" id="UP000807353"/>
    </source>
</evidence>
<dbReference type="Gene3D" id="2.60.120.10">
    <property type="entry name" value="Jelly Rolls"/>
    <property type="match status" value="1"/>
</dbReference>
<dbReference type="EMBL" id="MU150247">
    <property type="protein sequence ID" value="KAF9465403.1"/>
    <property type="molecule type" value="Genomic_DNA"/>
</dbReference>
<accession>A0A9P5YAR2</accession>
<dbReference type="SUPFAM" id="SSF51182">
    <property type="entry name" value="RmlC-like cupins"/>
    <property type="match status" value="1"/>
</dbReference>
<dbReference type="InterPro" id="IPR014710">
    <property type="entry name" value="RmlC-like_jellyroll"/>
</dbReference>
<evidence type="ECO:0000259" key="1">
    <source>
        <dbReference type="Pfam" id="PF06172"/>
    </source>
</evidence>
<gene>
    <name evidence="2" type="ORF">BDZ94DRAFT_1253709</name>
</gene>